<evidence type="ECO:0000313" key="9">
    <source>
        <dbReference type="Proteomes" id="UP000198881"/>
    </source>
</evidence>
<evidence type="ECO:0000256" key="2">
    <source>
        <dbReference type="ARBA" id="ARBA00023125"/>
    </source>
</evidence>
<dbReference type="GO" id="GO:0015074">
    <property type="term" value="P:DNA integration"/>
    <property type="evidence" value="ECO:0007669"/>
    <property type="project" value="UniProtKB-KW"/>
</dbReference>
<keyword evidence="6" id="KW-1133">Transmembrane helix</keyword>
<dbReference type="PANTHER" id="PTHR30461">
    <property type="entry name" value="DNA-INVERTASE FROM LAMBDOID PROPHAGE"/>
    <property type="match status" value="1"/>
</dbReference>
<dbReference type="EMBL" id="FPCG01000015">
    <property type="protein sequence ID" value="SFV24889.1"/>
    <property type="molecule type" value="Genomic_DNA"/>
</dbReference>
<keyword evidence="6" id="KW-0472">Membrane</keyword>
<dbReference type="InterPro" id="IPR006118">
    <property type="entry name" value="Recombinase_CS"/>
</dbReference>
<evidence type="ECO:0000259" key="7">
    <source>
        <dbReference type="PROSITE" id="PS51736"/>
    </source>
</evidence>
<gene>
    <name evidence="8" type="ORF">SAMN04487966_11512</name>
</gene>
<organism evidence="8 9">
    <name type="scientific">Micrococcus terreus</name>
    <dbReference type="NCBI Taxonomy" id="574650"/>
    <lineage>
        <taxon>Bacteria</taxon>
        <taxon>Bacillati</taxon>
        <taxon>Actinomycetota</taxon>
        <taxon>Actinomycetes</taxon>
        <taxon>Micrococcales</taxon>
        <taxon>Micrococcaceae</taxon>
        <taxon>Micrococcus</taxon>
    </lineage>
</organism>
<dbReference type="Proteomes" id="UP000198881">
    <property type="component" value="Unassembled WGS sequence"/>
</dbReference>
<protein>
    <submittedName>
        <fullName evidence="8">Resolvase, N terminal domain</fullName>
    </submittedName>
</protein>
<dbReference type="SMART" id="SM00857">
    <property type="entry name" value="Resolvase"/>
    <property type="match status" value="1"/>
</dbReference>
<evidence type="ECO:0000256" key="5">
    <source>
        <dbReference type="SAM" id="MobiDB-lite"/>
    </source>
</evidence>
<dbReference type="PROSITE" id="PS00398">
    <property type="entry name" value="RECOMBINASES_2"/>
    <property type="match status" value="1"/>
</dbReference>
<feature type="region of interest" description="Disordered" evidence="5">
    <location>
        <begin position="123"/>
        <end position="173"/>
    </location>
</feature>
<dbReference type="STRING" id="574650.SAMN04487966_11512"/>
<dbReference type="Pfam" id="PF00239">
    <property type="entry name" value="Resolvase"/>
    <property type="match status" value="1"/>
</dbReference>
<dbReference type="CDD" id="cd03768">
    <property type="entry name" value="SR_ResInv"/>
    <property type="match status" value="1"/>
</dbReference>
<evidence type="ECO:0000256" key="4">
    <source>
        <dbReference type="PIRSR" id="PIRSR606118-50"/>
    </source>
</evidence>
<evidence type="ECO:0000256" key="6">
    <source>
        <dbReference type="SAM" id="Phobius"/>
    </source>
</evidence>
<dbReference type="InterPro" id="IPR036162">
    <property type="entry name" value="Resolvase-like_N_sf"/>
</dbReference>
<evidence type="ECO:0000256" key="1">
    <source>
        <dbReference type="ARBA" id="ARBA00022908"/>
    </source>
</evidence>
<accession>A0A1I7MSR1</accession>
<dbReference type="GO" id="GO:0000150">
    <property type="term" value="F:DNA strand exchange activity"/>
    <property type="evidence" value="ECO:0007669"/>
    <property type="project" value="InterPro"/>
</dbReference>
<feature type="active site" description="O-(5'-phospho-DNA)-serine intermediate" evidence="4">
    <location>
        <position position="9"/>
    </location>
</feature>
<dbReference type="GO" id="GO:0003677">
    <property type="term" value="F:DNA binding"/>
    <property type="evidence" value="ECO:0007669"/>
    <property type="project" value="UniProtKB-KW"/>
</dbReference>
<dbReference type="PROSITE" id="PS51736">
    <property type="entry name" value="RECOMBINASES_3"/>
    <property type="match status" value="1"/>
</dbReference>
<keyword evidence="2" id="KW-0238">DNA-binding</keyword>
<dbReference type="SUPFAM" id="SSF53041">
    <property type="entry name" value="Resolvase-like"/>
    <property type="match status" value="1"/>
</dbReference>
<reference evidence="8 9" key="1">
    <citation type="submission" date="2016-10" db="EMBL/GenBank/DDBJ databases">
        <authorList>
            <person name="de Groot N.N."/>
        </authorList>
    </citation>
    <scope>NUCLEOTIDE SEQUENCE [LARGE SCALE GENOMIC DNA]</scope>
    <source>
        <strain evidence="8 9">CGMCC 1.7054</strain>
    </source>
</reference>
<dbReference type="PANTHER" id="PTHR30461:SF2">
    <property type="entry name" value="SERINE RECOMBINASE PINE-RELATED"/>
    <property type="match status" value="1"/>
</dbReference>
<feature type="transmembrane region" description="Helical" evidence="6">
    <location>
        <begin position="228"/>
        <end position="248"/>
    </location>
</feature>
<keyword evidence="1" id="KW-0229">DNA integration</keyword>
<dbReference type="InterPro" id="IPR050639">
    <property type="entry name" value="SSR_resolvase"/>
</dbReference>
<dbReference type="InterPro" id="IPR006119">
    <property type="entry name" value="Resolv_N"/>
</dbReference>
<evidence type="ECO:0000256" key="3">
    <source>
        <dbReference type="ARBA" id="ARBA00023172"/>
    </source>
</evidence>
<keyword evidence="9" id="KW-1185">Reference proteome</keyword>
<feature type="compositionally biased region" description="Pro residues" evidence="5">
    <location>
        <begin position="126"/>
        <end position="138"/>
    </location>
</feature>
<feature type="domain" description="Resolvase/invertase-type recombinase catalytic" evidence="7">
    <location>
        <begin position="1"/>
        <end position="143"/>
    </location>
</feature>
<proteinExistence type="predicted"/>
<keyword evidence="3" id="KW-0233">DNA recombination</keyword>
<evidence type="ECO:0000313" key="8">
    <source>
        <dbReference type="EMBL" id="SFV24889.1"/>
    </source>
</evidence>
<name>A0A1I7MSR1_9MICC</name>
<dbReference type="RefSeq" id="WP_245760827.1">
    <property type="nucleotide sequence ID" value="NZ_FPCG01000015.1"/>
</dbReference>
<sequence length="265" mass="28733">MDIGYTRVSTTKQDLDRQVDALRREGIAAGRIYVDKKSGANTNRRGLHAVLDQAREGDVIVVHTLDRLGRTMRDTLNLIYDLADRGVWVRNLADPIKVDSSNPEDPMSQLAVVMLACSGRWNAPTPSNPPPTPAPWPLPRAGGSASPAWSIPPNWPTPRTCATRSTPSPRSSRKPAIGVAGAFGIFATNRALRRLGSVAMSAGLAVFGLITLHTALNHALAESPALPIIWILSVAAAITVSWLTLFFYRDLDLYDVEEGYLADSE</sequence>
<feature type="transmembrane region" description="Helical" evidence="6">
    <location>
        <begin position="195"/>
        <end position="216"/>
    </location>
</feature>
<keyword evidence="6" id="KW-0812">Transmembrane</keyword>
<feature type="compositionally biased region" description="Low complexity" evidence="5">
    <location>
        <begin position="157"/>
        <end position="173"/>
    </location>
</feature>
<dbReference type="AlphaFoldDB" id="A0A1I7MSR1"/>
<dbReference type="Gene3D" id="3.40.50.1390">
    <property type="entry name" value="Resolvase, N-terminal catalytic domain"/>
    <property type="match status" value="1"/>
</dbReference>